<keyword evidence="1" id="KW-0732">Signal</keyword>
<organism evidence="2">
    <name type="scientific">Conus tribblei</name>
    <name type="common">Tribble's cone</name>
    <name type="synonym">Splinoconus tribblei</name>
    <dbReference type="NCBI Taxonomy" id="101761"/>
    <lineage>
        <taxon>Eukaryota</taxon>
        <taxon>Metazoa</taxon>
        <taxon>Spiralia</taxon>
        <taxon>Lophotrochozoa</taxon>
        <taxon>Mollusca</taxon>
        <taxon>Gastropoda</taxon>
        <taxon>Caenogastropoda</taxon>
        <taxon>Neogastropoda</taxon>
        <taxon>Conoidea</taxon>
        <taxon>Conidae</taxon>
        <taxon>Conus</taxon>
        <taxon>Splinoconus</taxon>
    </lineage>
</organism>
<accession>A0A0C9SEN3</accession>
<sequence>MQSVQSVTRCCLLVLLLPALCVNPHPLGISQPLPQQLNTERGDPSGLKYCNKLCAQHTPTKVCTEKVCSKLPDVVDDRRKRTELPMAP</sequence>
<dbReference type="EMBL" id="GCJM01000061">
    <property type="protein sequence ID" value="JAG92817.1"/>
    <property type="molecule type" value="Transcribed_RNA"/>
</dbReference>
<proteinExistence type="predicted"/>
<name>A0A0C9SEN3_CONTD</name>
<dbReference type="AlphaFoldDB" id="A0A0C9SEN3"/>
<feature type="chain" id="PRO_5002219843" evidence="1">
    <location>
        <begin position="22"/>
        <end position="88"/>
    </location>
</feature>
<feature type="signal peptide" evidence="1">
    <location>
        <begin position="1"/>
        <end position="21"/>
    </location>
</feature>
<protein>
    <submittedName>
        <fullName evidence="2">Ctr_153_T conopeptide</fullName>
    </submittedName>
</protein>
<reference evidence="2" key="1">
    <citation type="journal article" date="2015" name="Mar. Biotechnol.">
        <title>High conopeptide diversity in Conus tribblei revealed through analysis of venom duct transcriptome using two high-throughput sequencing platforms.</title>
        <authorList>
            <person name="Barghi N."/>
            <person name="Concepcion G.P."/>
            <person name="Olivera B.M."/>
            <person name="Lluisma A.O."/>
        </authorList>
    </citation>
    <scope>NUCLEOTIDE SEQUENCE</scope>
    <source>
        <tissue evidence="2">Venom duct</tissue>
    </source>
</reference>
<evidence type="ECO:0000313" key="2">
    <source>
        <dbReference type="EMBL" id="JAG92817.1"/>
    </source>
</evidence>
<evidence type="ECO:0000256" key="1">
    <source>
        <dbReference type="SAM" id="SignalP"/>
    </source>
</evidence>